<dbReference type="PANTHER" id="PTHR39555">
    <property type="entry name" value="FIMBRIAL ASSEMBLY PROTEIN PILO-LIKE PROTEIN-RELATED"/>
    <property type="match status" value="1"/>
</dbReference>
<keyword evidence="1" id="KW-0812">Transmembrane</keyword>
<proteinExistence type="predicted"/>
<dbReference type="AlphaFoldDB" id="A0A3D5QAM4"/>
<organism evidence="2 3">
    <name type="scientific">Flexistipes sinusarabici</name>
    <dbReference type="NCBI Taxonomy" id="2352"/>
    <lineage>
        <taxon>Bacteria</taxon>
        <taxon>Pseudomonadati</taxon>
        <taxon>Deferribacterota</taxon>
        <taxon>Deferribacteres</taxon>
        <taxon>Deferribacterales</taxon>
        <taxon>Flexistipitaceae</taxon>
        <taxon>Flexistipes</taxon>
    </lineage>
</organism>
<name>A0A3D5QAM4_FLESI</name>
<dbReference type="Proteomes" id="UP000262325">
    <property type="component" value="Unassembled WGS sequence"/>
</dbReference>
<gene>
    <name evidence="2" type="ORF">DHM44_04265</name>
</gene>
<dbReference type="InterPro" id="IPR007445">
    <property type="entry name" value="PilO"/>
</dbReference>
<sequence>MRFLEKVPLRYRIIVEVLVIVILVALFYYFMYQPRVEKITQLKQQYDSLSLKVSRLKPIALSYDQFKREVELLNKQFNMVLEVLPNERSYNELYDQIVGLAEKNGVKVLLFQPAGLNRIDNFPSSVNFNMNVEAGYVELISFLYRMNYLDKIINLRSMQIKGIKDKEGEIVLNVNLGLNSYMFNVPKGN</sequence>
<dbReference type="Pfam" id="PF04350">
    <property type="entry name" value="PilO"/>
    <property type="match status" value="1"/>
</dbReference>
<comment type="caution">
    <text evidence="2">The sequence shown here is derived from an EMBL/GenBank/DDBJ whole genome shotgun (WGS) entry which is preliminary data.</text>
</comment>
<dbReference type="PANTHER" id="PTHR39555:SF1">
    <property type="entry name" value="TYPE IV PILUS INNER MEMBRANE COMPONENT PILO"/>
    <property type="match status" value="1"/>
</dbReference>
<reference evidence="2 3" key="1">
    <citation type="journal article" date="2018" name="Nat. Biotechnol.">
        <title>A standardized bacterial taxonomy based on genome phylogeny substantially revises the tree of life.</title>
        <authorList>
            <person name="Parks D.H."/>
            <person name="Chuvochina M."/>
            <person name="Waite D.W."/>
            <person name="Rinke C."/>
            <person name="Skarshewski A."/>
            <person name="Chaumeil P.A."/>
            <person name="Hugenholtz P."/>
        </authorList>
    </citation>
    <scope>NUCLEOTIDE SEQUENCE [LARGE SCALE GENOMIC DNA]</scope>
    <source>
        <strain evidence="2">UBA8672</strain>
    </source>
</reference>
<evidence type="ECO:0008006" key="4">
    <source>
        <dbReference type="Google" id="ProtNLM"/>
    </source>
</evidence>
<dbReference type="InterPro" id="IPR014717">
    <property type="entry name" value="Transl_elong_EF1B/ribsomal_bS6"/>
</dbReference>
<dbReference type="Gene3D" id="3.30.70.60">
    <property type="match status" value="1"/>
</dbReference>
<protein>
    <recommendedName>
        <fullName evidence="4">Type 4a pilus biogenesis protein PilO</fullName>
    </recommendedName>
</protein>
<keyword evidence="1" id="KW-0472">Membrane</keyword>
<feature type="transmembrane region" description="Helical" evidence="1">
    <location>
        <begin position="12"/>
        <end position="31"/>
    </location>
</feature>
<evidence type="ECO:0000256" key="1">
    <source>
        <dbReference type="SAM" id="Phobius"/>
    </source>
</evidence>
<accession>A0A3D5QAM4</accession>
<keyword evidence="1" id="KW-1133">Transmembrane helix</keyword>
<dbReference type="GO" id="GO:0043683">
    <property type="term" value="P:type IV pilus assembly"/>
    <property type="evidence" value="ECO:0007669"/>
    <property type="project" value="InterPro"/>
</dbReference>
<evidence type="ECO:0000313" key="3">
    <source>
        <dbReference type="Proteomes" id="UP000262325"/>
    </source>
</evidence>
<evidence type="ECO:0000313" key="2">
    <source>
        <dbReference type="EMBL" id="HCW92876.1"/>
    </source>
</evidence>
<dbReference type="GO" id="GO:0043107">
    <property type="term" value="P:type IV pilus-dependent motility"/>
    <property type="evidence" value="ECO:0007669"/>
    <property type="project" value="InterPro"/>
</dbReference>
<dbReference type="EMBL" id="DPPF01000087">
    <property type="protein sequence ID" value="HCW92876.1"/>
    <property type="molecule type" value="Genomic_DNA"/>
</dbReference>